<dbReference type="InterPro" id="IPR010258">
    <property type="entry name" value="Conjugal_tfr_TrbG/VirB9/CagX"/>
</dbReference>
<dbReference type="InterPro" id="IPR014142">
    <property type="entry name" value="TrbG_Ti"/>
</dbReference>
<dbReference type="EMBL" id="JBHRYE010000003">
    <property type="protein sequence ID" value="MFC3670092.1"/>
    <property type="molecule type" value="Genomic_DNA"/>
</dbReference>
<keyword evidence="2 4" id="KW-0732">Signal</keyword>
<accession>A0ABV7UZM2</accession>
<gene>
    <name evidence="5" type="primary">trbG</name>
    <name evidence="5" type="ORF">ACFOOT_01510</name>
</gene>
<dbReference type="InterPro" id="IPR038161">
    <property type="entry name" value="VirB9/CagX/TrbG_C_sf"/>
</dbReference>
<dbReference type="Proteomes" id="UP001595683">
    <property type="component" value="Unassembled WGS sequence"/>
</dbReference>
<feature type="signal peptide" evidence="4">
    <location>
        <begin position="1"/>
        <end position="30"/>
    </location>
</feature>
<evidence type="ECO:0000256" key="4">
    <source>
        <dbReference type="SAM" id="SignalP"/>
    </source>
</evidence>
<sequence>MTKLPFGLWPLTAAALLGSSILTTGGLAQAVPSPAAGKVPQAQARPGIRTAKPAPTSRERSSLRARGARKTDLSDPQRQVGAANAAARIQPSKGGYFNAIQQYAYADGALYQVYSAPGQITDIALQEGEELVGLGPVAAGDTARWIIGDTVSGAGAAKRVHILVKPTRGDIATNLIINTDRRTYHLELKATPSTYMASVSWTYPQDALIALRRADAERARTAPAATGLQLDGLNFRYRITGDRPDWRPLRVFDDGRQVMIEFPEAVSTTAMPPLFVIGDDGAAELVNYRVSGRYMVVDRLFGAAELRIASRRAEQRVRIERDKAKPRRAS</sequence>
<reference evidence="6" key="1">
    <citation type="journal article" date="2019" name="Int. J. Syst. Evol. Microbiol.">
        <title>The Global Catalogue of Microorganisms (GCM) 10K type strain sequencing project: providing services to taxonomists for standard genome sequencing and annotation.</title>
        <authorList>
            <consortium name="The Broad Institute Genomics Platform"/>
            <consortium name="The Broad Institute Genome Sequencing Center for Infectious Disease"/>
            <person name="Wu L."/>
            <person name="Ma J."/>
        </authorList>
    </citation>
    <scope>NUCLEOTIDE SEQUENCE [LARGE SCALE GENOMIC DNA]</scope>
    <source>
        <strain evidence="6">KCTC 42224</strain>
    </source>
</reference>
<dbReference type="Gene3D" id="2.60.40.2500">
    <property type="match status" value="1"/>
</dbReference>
<dbReference type="NCBIfam" id="TIGR02775">
    <property type="entry name" value="TrbG_Ti"/>
    <property type="match status" value="1"/>
</dbReference>
<feature type="chain" id="PRO_5046949221" evidence="4">
    <location>
        <begin position="31"/>
        <end position="330"/>
    </location>
</feature>
<comment type="similarity">
    <text evidence="1">Belongs to the TrbG/VirB9 family.</text>
</comment>
<evidence type="ECO:0000313" key="6">
    <source>
        <dbReference type="Proteomes" id="UP001595683"/>
    </source>
</evidence>
<evidence type="ECO:0000313" key="5">
    <source>
        <dbReference type="EMBL" id="MFC3670092.1"/>
    </source>
</evidence>
<proteinExistence type="inferred from homology"/>
<protein>
    <submittedName>
        <fullName evidence="5">P-type conjugative transfer protein TrbG</fullName>
    </submittedName>
</protein>
<dbReference type="CDD" id="cd06911">
    <property type="entry name" value="VirB9_CagX_TrbG"/>
    <property type="match status" value="1"/>
</dbReference>
<evidence type="ECO:0000256" key="2">
    <source>
        <dbReference type="ARBA" id="ARBA00022729"/>
    </source>
</evidence>
<comment type="caution">
    <text evidence="5">The sequence shown here is derived from an EMBL/GenBank/DDBJ whole genome shotgun (WGS) entry which is preliminary data.</text>
</comment>
<evidence type="ECO:0000256" key="3">
    <source>
        <dbReference type="SAM" id="MobiDB-lite"/>
    </source>
</evidence>
<dbReference type="Pfam" id="PF03524">
    <property type="entry name" value="CagX"/>
    <property type="match status" value="1"/>
</dbReference>
<dbReference type="InterPro" id="IPR033645">
    <property type="entry name" value="VirB9/CagX/TrbG_C"/>
</dbReference>
<evidence type="ECO:0000256" key="1">
    <source>
        <dbReference type="ARBA" id="ARBA00006135"/>
    </source>
</evidence>
<dbReference type="RefSeq" id="WP_191324947.1">
    <property type="nucleotide sequence ID" value="NZ_BMZP01000013.1"/>
</dbReference>
<name>A0ABV7UZM2_9SPHN</name>
<keyword evidence="6" id="KW-1185">Reference proteome</keyword>
<organism evidence="5 6">
    <name type="scientific">Novosphingobium pokkalii</name>
    <dbReference type="NCBI Taxonomy" id="1770194"/>
    <lineage>
        <taxon>Bacteria</taxon>
        <taxon>Pseudomonadati</taxon>
        <taxon>Pseudomonadota</taxon>
        <taxon>Alphaproteobacteria</taxon>
        <taxon>Sphingomonadales</taxon>
        <taxon>Sphingomonadaceae</taxon>
        <taxon>Novosphingobium</taxon>
    </lineage>
</organism>
<feature type="region of interest" description="Disordered" evidence="3">
    <location>
        <begin position="32"/>
        <end position="85"/>
    </location>
</feature>